<proteinExistence type="predicted"/>
<feature type="region of interest" description="Disordered" evidence="1">
    <location>
        <begin position="1234"/>
        <end position="1253"/>
    </location>
</feature>
<feature type="compositionally biased region" description="Low complexity" evidence="1">
    <location>
        <begin position="1235"/>
        <end position="1253"/>
    </location>
</feature>
<dbReference type="CDD" id="cd15751">
    <property type="entry name" value="FYVE_BSN_PCLO"/>
    <property type="match status" value="1"/>
</dbReference>
<dbReference type="GO" id="GO:0006886">
    <property type="term" value="P:intracellular protein transport"/>
    <property type="evidence" value="ECO:0007669"/>
    <property type="project" value="InterPro"/>
</dbReference>
<dbReference type="Pfam" id="PF02318">
    <property type="entry name" value="FYVE_2"/>
    <property type="match status" value="1"/>
</dbReference>
<gene>
    <name evidence="3" type="ORF">EWB00_001236</name>
</gene>
<organism evidence="3 4">
    <name type="scientific">Schistosoma japonicum</name>
    <name type="common">Blood fluke</name>
    <dbReference type="NCBI Taxonomy" id="6182"/>
    <lineage>
        <taxon>Eukaryota</taxon>
        <taxon>Metazoa</taxon>
        <taxon>Spiralia</taxon>
        <taxon>Lophotrochozoa</taxon>
        <taxon>Platyhelminthes</taxon>
        <taxon>Trematoda</taxon>
        <taxon>Digenea</taxon>
        <taxon>Strigeidida</taxon>
        <taxon>Schistosomatoidea</taxon>
        <taxon>Schistosomatidae</taxon>
        <taxon>Schistosoma</taxon>
    </lineage>
</organism>
<accession>A0A4Z2DGG1</accession>
<comment type="caution">
    <text evidence="3">The sequence shown here is derived from an EMBL/GenBank/DDBJ whole genome shotgun (WGS) entry which is preliminary data.</text>
</comment>
<evidence type="ECO:0000256" key="1">
    <source>
        <dbReference type="SAM" id="MobiDB-lite"/>
    </source>
</evidence>
<dbReference type="OrthoDB" id="270970at2759"/>
<evidence type="ECO:0000313" key="3">
    <source>
        <dbReference type="EMBL" id="TNN15498.1"/>
    </source>
</evidence>
<dbReference type="EMBL" id="SKCS01000147">
    <property type="protein sequence ID" value="TNN15498.1"/>
    <property type="molecule type" value="Genomic_DNA"/>
</dbReference>
<dbReference type="SUPFAM" id="SSF57903">
    <property type="entry name" value="FYVE/PHD zinc finger"/>
    <property type="match status" value="1"/>
</dbReference>
<dbReference type="STRING" id="6182.A0A4Z2DGG1"/>
<dbReference type="InterPro" id="IPR010911">
    <property type="entry name" value="Rab_BD"/>
</dbReference>
<reference evidence="3 4" key="1">
    <citation type="submission" date="2019-03" db="EMBL/GenBank/DDBJ databases">
        <title>An improved genome assembly of the fluke Schistosoma japonicum.</title>
        <authorList>
            <person name="Hu W."/>
            <person name="Luo F."/>
            <person name="Yin M."/>
            <person name="Mo X."/>
            <person name="Sun C."/>
            <person name="Wu Q."/>
            <person name="Zhu B."/>
            <person name="Xiang M."/>
            <person name="Wang J."/>
            <person name="Wang Y."/>
            <person name="Zhang T."/>
            <person name="Xu B."/>
            <person name="Zheng H."/>
            <person name="Feng Z."/>
        </authorList>
    </citation>
    <scope>NUCLEOTIDE SEQUENCE [LARGE SCALE GENOMIC DNA]</scope>
    <source>
        <strain evidence="3">HuSjv2</strain>
        <tissue evidence="3">Worms</tissue>
    </source>
</reference>
<evidence type="ECO:0000313" key="4">
    <source>
        <dbReference type="Proteomes" id="UP000311919"/>
    </source>
</evidence>
<sequence>QNTLLMIVALKGTSYKQCPMSAHADINGSDFTSMMSKKWFCENITLNRMGNEISQTSVQDDIHNTNGNHKRSQSLQRDLSLYRDQNASDINISLSSNSRKSQSQISLHETFRIDENNHPRRSPKLTTDTSTTGIALLKTVQMELTDEEKERIQEVLARARLVEMKEGERVTKLKTELKRTEQVVKRRVSLSNQDVTKQIYSCLLCGEPLLSDSQGVDKSYEQNWKVCHDCQNTVCPNCAVQVGKNSDSEMFWLCKLCQKKRQLIVSSNSWLQNVTKTNNEKTKEMQTIIQKTHGITRTASYSQYEDLIDQVSLNESTENNKHKVSNLNDVNNRQEIDNETWEHLTLNNLKSIEQHEDICCKKNQLGKISEQTNSLSYDNQYANNQYDIKSIKQKSINDSLNVDNNNNNNPYIDFTYHDRLHLYFTKQISEQFSMDDVDPDDNVDQDYDPNDNEDVKYNQNYDLFHMHDDNNNNQDGNQYKKKSLPIVQQLHLDEESTEERLDVIDVKQKKASSVIIDEGLFEMNRKYAKSSFPQVVYDDQADISACTVTSMNIPSYMDKQQIINDDYATSSVDYVNTLYQSTNNQQHEHFTENDGDNVVTSNYNESVDDTLQSFYPSKYIDLEFSGDISHLSLNDLLKLEMLNTCNQLYVDRDDTSGSIIPQHSYDVVSENINKDDEKFASVLSFLRNNQTRRQSYPLIINNVTSSSRQVDRRRQTLAPQINTLQNDEINSSCLNLLFPYNLNEPWDYAEDLRKIDENMYQRKTNTSKITTNSNTMSTTYNFVNSSKLSNDINNMVNSTATNLSTGLTDVTSASSYYSNNSLQSSSEDHKLTFDSSMNDSYLNWLNELNPSYNLMQQDNLHNTSIDYISECSIMSSMIPQSTTSTYTTNDNETTKQNLLLKRCPNFENISRLSNDQTYANNNNNNIQLTETKSNLFSGLIQFPEGVNDDKDDLEVINDTPTKVWGREFRDTLQITNLSSGLISSNLFNDNKSESEIWSNLFNTSEIVIDTAREISTQLNLLIDKAEEIRSRAKCFHHFEINKDTIKDESTTTSFSLKQHTVHTEEHGTELQTDESSSTHSTSYILSTENTISQSYHNVKSSEDNNELIETKSNPCTSFNSQNYTTYKLSESSHKKIPSEYKKFKSNLNQFSYTSTLPMDKQLVQNNSKQREEKFENNQNDLWNSDIHELCDHMMKPMNIITSLDNSTTVNIKTSNDMGEKSSTDRIFYPYHHLDQQQQQQQQQHQEQQQQQQLQLTNVSNQTTQKKYSLIKFQEEEDSNNIKVANHNELKETNEKINEILVVSSLAYNNNNESLNYPIIDQSFNVNSSLHEIQCFNEYQVDNKENKDIYINKQDETLLYSLTNDRSSLKLIENSFNDISSITVSIGNTSSVQTIPNCITVKQTTFTPSSSSSSSPLSPLSLTKLSCSSNEKTLLKRAQLILSTSINNNEPDPTDTLLALTENNNNNISNNFDKSHEIESYKSSINNYFLSLSCPQSLSNQLTEENYNDTISECSDFSLHVPITNSIINENSNLNELKLSSLHNFQEYYANRQLWEPFHSYWYIHILKRITEETLLTGLPEQSINKDKYHTEYMSSSSSSRGSYFTSQRRRPHSSAYSYELNSFIDDNQGVYESPNSSSSIIHSNQSYNHKSLHDIYPDRYMKSLDYDDTYRTNFKISTRNNLRPTYDNRPYRSYSEASSILHQPKDKLNLASIIRHDHRKNKLGLMHHSTSNRMKHIRSSDVENVLQQRNLKDSSRSIKPLSSRDDDKQKDFVYTSRFNKNYQDYEIGNRLRRGSLRSYTPTNKSFYTPQTKWLNDENNNYLEVGSYFSLPLNDYHRKRVKHTRPTSTSQRCVPSSIELSPHRKIQSDKWDKSGNYLSRKIGNLSKSTGHLTHLDDLNRISGCTSMQTLRARLAAAHSEFNLDNHENITDSFQSHGFNGTDRSGSLDRRTDLANDFTTRQLRRQVEQHHRRLLKSLMTDEPFESSWPSSFSNFDLQGYLNSYPNDSEMQPTTLISSTLAPPIFSTASTRLPLNIEQSRTDDTIMDPTNNYMSTINQQMLSIPNILTTPNLNSTTPVVLPNQFPLTNTLTDKLINTSVIHQPTSINVDEPVSISNNTLMELINNPDVLQALTYNPTLIDQINSMCLDLAPADLNQVTLAAVAGAIAATAVAGTNMLDNSNNNNYYNIGNDNTCQTINSQGINNVLQNTIESEQANNYQPTENFSLNNTNNDVINNVSNINSTYLNTMNIPYNDNNLSRMNTSSLSIENNSCVNPITSDSIDVLIEQVRRLLNEQNNYNLNYSKTTPINTTVDGIISSSNSVNVTPFNNQLQSSSSMSRTCQSVVTKGDRLQNPEQIYTSNYQKSIKQTLQQEPIDSINQYHKTPSETIDSWLGLSEDEWNYKNYKDNVKTSNTWIDGTTTWPTFNPPASN</sequence>
<keyword evidence="4" id="KW-1185">Reference proteome</keyword>
<dbReference type="Gene3D" id="3.30.40.10">
    <property type="entry name" value="Zinc/RING finger domain, C3HC4 (zinc finger)"/>
    <property type="match status" value="1"/>
</dbReference>
<feature type="non-terminal residue" evidence="3">
    <location>
        <position position="2429"/>
    </location>
</feature>
<feature type="non-terminal residue" evidence="3">
    <location>
        <position position="1"/>
    </location>
</feature>
<feature type="domain" description="RabBD" evidence="2">
    <location>
        <begin position="138"/>
        <end position="274"/>
    </location>
</feature>
<dbReference type="InterPro" id="IPR041282">
    <property type="entry name" value="FYVE_2"/>
</dbReference>
<feature type="region of interest" description="Disordered" evidence="1">
    <location>
        <begin position="1721"/>
        <end position="1741"/>
    </location>
</feature>
<feature type="region of interest" description="Disordered" evidence="1">
    <location>
        <begin position="1748"/>
        <end position="1767"/>
    </location>
</feature>
<dbReference type="PROSITE" id="PS50916">
    <property type="entry name" value="RABBD"/>
    <property type="match status" value="1"/>
</dbReference>
<name>A0A4Z2DGG1_SCHJA</name>
<evidence type="ECO:0000259" key="2">
    <source>
        <dbReference type="PROSITE" id="PS50916"/>
    </source>
</evidence>
<dbReference type="GO" id="GO:0031267">
    <property type="term" value="F:small GTPase binding"/>
    <property type="evidence" value="ECO:0007669"/>
    <property type="project" value="InterPro"/>
</dbReference>
<dbReference type="InterPro" id="IPR011011">
    <property type="entry name" value="Znf_FYVE_PHD"/>
</dbReference>
<dbReference type="InterPro" id="IPR013083">
    <property type="entry name" value="Znf_RING/FYVE/PHD"/>
</dbReference>
<protein>
    <submittedName>
        <fullName evidence="3">Rabphilin-3A</fullName>
    </submittedName>
</protein>
<dbReference type="Proteomes" id="UP000311919">
    <property type="component" value="Unassembled WGS sequence"/>
</dbReference>
<feature type="compositionally biased region" description="Basic and acidic residues" evidence="1">
    <location>
        <begin position="1750"/>
        <end position="1767"/>
    </location>
</feature>